<dbReference type="EMBL" id="QFAW01000025">
    <property type="protein sequence ID" value="PWE42704.1"/>
    <property type="molecule type" value="Genomic_DNA"/>
</dbReference>
<dbReference type="Proteomes" id="UP000245056">
    <property type="component" value="Unassembled WGS sequence"/>
</dbReference>
<reference evidence="1 2" key="1">
    <citation type="submission" date="2018-05" db="EMBL/GenBank/DDBJ databases">
        <title>Genome sequences of two Antarctic strains of Pseudomonas prosekii: insights into adaptation to extreme conditions.</title>
        <authorList>
            <person name="Snopkova K."/>
            <person name="Dufkova K."/>
            <person name="Cejkova D."/>
            <person name="Sedlacek I."/>
            <person name="Smajs D."/>
        </authorList>
    </citation>
    <scope>NUCLEOTIDE SEQUENCE [LARGE SCALE GENOMIC DNA]</scope>
    <source>
        <strain evidence="1 2">P2673</strain>
    </source>
</reference>
<accession>A0A2U2D5L9</accession>
<dbReference type="OrthoDB" id="1078940at2"/>
<gene>
    <name evidence="1" type="ORF">C9I49_18300</name>
</gene>
<organism evidence="1 2">
    <name type="scientific">Pseudomonas prosekii</name>
    <dbReference type="NCBI Taxonomy" id="1148509"/>
    <lineage>
        <taxon>Bacteria</taxon>
        <taxon>Pseudomonadati</taxon>
        <taxon>Pseudomonadota</taxon>
        <taxon>Gammaproteobacteria</taxon>
        <taxon>Pseudomonadales</taxon>
        <taxon>Pseudomonadaceae</taxon>
        <taxon>Pseudomonas</taxon>
    </lineage>
</organism>
<evidence type="ECO:0000313" key="2">
    <source>
        <dbReference type="Proteomes" id="UP000245056"/>
    </source>
</evidence>
<comment type="caution">
    <text evidence="1">The sequence shown here is derived from an EMBL/GenBank/DDBJ whole genome shotgun (WGS) entry which is preliminary data.</text>
</comment>
<dbReference type="RefSeq" id="WP_109521515.1">
    <property type="nucleotide sequence ID" value="NZ_QFAW01000025.1"/>
</dbReference>
<proteinExistence type="predicted"/>
<sequence>MKLTTGWLKPPYASTGIDHLGTQAPCGMIYSQLLPGITNVTDRARYYSFYPWLVWSYDQRYLKDDHAHFVERFRRADCLFTLIAERHSQVSDQEGEQHGIAMVGRIKLVPALARLKAGESLRLSQYATTENTADRYFVNRLGGLSQYYAGTLANLLIMESSTTSWARYSEEYGTLLAQNFDTDIPGKRFWEIVEGDKVTQANLDELSEFCACNIPSSRAECQQLTDIFFDSKGVYAEEGEQRRRSLALIQQLADALPDGEDLTEGVFRACVYTGALPAGEPWTIPQALQSTRSHWVVYVRNDLLSVAFQMILAVCLQELQPQTSDEQWVFGSIEAFAHWFARSEKMDEVLNVLGQETFEELVTHSRELGSGLADWEDMGHEIQLGKQLIVGWAGGAEITLLLAKSLELLAMLIARDDPTQLPYSGLAITSESLRDYPINLVSFRNRCADWQTMSVQQVMSELMLWCMDTHLRVALRKLRQSGRSTFQLHPSELGLEVACDQVPPPTQTTPRFRQAVRILRDLGLLIRDDEGKTRLTDSGRSLMEAASV</sequence>
<evidence type="ECO:0000313" key="1">
    <source>
        <dbReference type="EMBL" id="PWE42704.1"/>
    </source>
</evidence>
<dbReference type="AlphaFoldDB" id="A0A2U2D5L9"/>
<name>A0A2U2D5L9_9PSED</name>
<protein>
    <submittedName>
        <fullName evidence="1">Uncharacterized protein</fullName>
    </submittedName>
</protein>